<comment type="caution">
    <text evidence="2">The sequence shown here is derived from an EMBL/GenBank/DDBJ whole genome shotgun (WGS) entry which is preliminary data.</text>
</comment>
<dbReference type="PROSITE" id="PS51186">
    <property type="entry name" value="GNAT"/>
    <property type="match status" value="1"/>
</dbReference>
<keyword evidence="3" id="KW-1185">Reference proteome</keyword>
<dbReference type="AlphaFoldDB" id="A0A7C9FSE1"/>
<dbReference type="Proteomes" id="UP000479293">
    <property type="component" value="Unassembled WGS sequence"/>
</dbReference>
<dbReference type="EMBL" id="WHLY01000002">
    <property type="protein sequence ID" value="MPR35032.1"/>
    <property type="molecule type" value="Genomic_DNA"/>
</dbReference>
<dbReference type="Gene3D" id="3.40.630.30">
    <property type="match status" value="1"/>
</dbReference>
<dbReference type="GO" id="GO:0016747">
    <property type="term" value="F:acyltransferase activity, transferring groups other than amino-acyl groups"/>
    <property type="evidence" value="ECO:0007669"/>
    <property type="project" value="InterPro"/>
</dbReference>
<gene>
    <name evidence="2" type="ORF">GBK04_17155</name>
</gene>
<dbReference type="Pfam" id="PF13302">
    <property type="entry name" value="Acetyltransf_3"/>
    <property type="match status" value="1"/>
</dbReference>
<dbReference type="RefSeq" id="WP_152761740.1">
    <property type="nucleotide sequence ID" value="NZ_WHLY01000002.1"/>
</dbReference>
<dbReference type="SUPFAM" id="SSF55729">
    <property type="entry name" value="Acyl-CoA N-acyltransferases (Nat)"/>
    <property type="match status" value="1"/>
</dbReference>
<proteinExistence type="predicted"/>
<organism evidence="2 3">
    <name type="scientific">Salmonirosea aquatica</name>
    <dbReference type="NCBI Taxonomy" id="2654236"/>
    <lineage>
        <taxon>Bacteria</taxon>
        <taxon>Pseudomonadati</taxon>
        <taxon>Bacteroidota</taxon>
        <taxon>Cytophagia</taxon>
        <taxon>Cytophagales</taxon>
        <taxon>Spirosomataceae</taxon>
        <taxon>Salmonirosea</taxon>
    </lineage>
</organism>
<accession>A0A7C9FSE1</accession>
<dbReference type="PANTHER" id="PTHR43792">
    <property type="entry name" value="GNAT FAMILY, PUTATIVE (AFU_ORTHOLOGUE AFUA_3G00765)-RELATED-RELATED"/>
    <property type="match status" value="1"/>
</dbReference>
<sequence length="177" mass="20475">MTTYYYPEGLETDRLITRYLTEADVLLWTEFFKDPEAIEFFPVYKNMTHEASAIEWIGRQTTRYVNQQYGMQALIEKKTGSLIGQCGLLAKEIDGIPELEVGYSILKKYWGRGYAAEAARLFIDYAFQNNLVESVISTISPGNMKSIRVAEKNGLVFEKISPWQDMQLCVYRVWKPL</sequence>
<name>A0A7C9FSE1_9BACT</name>
<protein>
    <submittedName>
        <fullName evidence="2">GNAT family N-acetyltransferase</fullName>
    </submittedName>
</protein>
<dbReference type="InterPro" id="IPR051531">
    <property type="entry name" value="N-acetyltransferase"/>
</dbReference>
<evidence type="ECO:0000313" key="3">
    <source>
        <dbReference type="Proteomes" id="UP000479293"/>
    </source>
</evidence>
<reference evidence="2 3" key="1">
    <citation type="submission" date="2019-10" db="EMBL/GenBank/DDBJ databases">
        <title>Draft Genome Sequence of Cytophagaceae sp. SJW1-29.</title>
        <authorList>
            <person name="Choi A."/>
        </authorList>
    </citation>
    <scope>NUCLEOTIDE SEQUENCE [LARGE SCALE GENOMIC DNA]</scope>
    <source>
        <strain evidence="2 3">SJW1-29</strain>
    </source>
</reference>
<evidence type="ECO:0000259" key="1">
    <source>
        <dbReference type="PROSITE" id="PS51186"/>
    </source>
</evidence>
<keyword evidence="2" id="KW-0808">Transferase</keyword>
<feature type="domain" description="N-acetyltransferase" evidence="1">
    <location>
        <begin position="15"/>
        <end position="177"/>
    </location>
</feature>
<evidence type="ECO:0000313" key="2">
    <source>
        <dbReference type="EMBL" id="MPR35032.1"/>
    </source>
</evidence>
<dbReference type="PANTHER" id="PTHR43792:SF1">
    <property type="entry name" value="N-ACETYLTRANSFERASE DOMAIN-CONTAINING PROTEIN"/>
    <property type="match status" value="1"/>
</dbReference>
<dbReference type="InterPro" id="IPR016181">
    <property type="entry name" value="Acyl_CoA_acyltransferase"/>
</dbReference>
<dbReference type="InterPro" id="IPR000182">
    <property type="entry name" value="GNAT_dom"/>
</dbReference>